<sequence>MGDHQTSPFFTKDDGKKGVIIASKDFFERDCVLTVANNYSDSYWVSVQPSGERDVEITVSTKDGSLIAVECLKGMMNDLIDQQVRLDLVKEFGEVRKTIVRYAFSSVEKRDV</sequence>
<dbReference type="OrthoDB" id="5465335at2"/>
<reference evidence="1 2" key="1">
    <citation type="submission" date="2019-02" db="EMBL/GenBank/DDBJ databases">
        <title>Complete Genome Sequence of Desulfovibrio desulfuricans IC1, a Sulfonate Utilizing Anaerobe.</title>
        <authorList>
            <person name="Day L.A."/>
            <person name="De Leon K.B."/>
            <person name="Wall J.D."/>
        </authorList>
    </citation>
    <scope>NUCLEOTIDE SEQUENCE [LARGE SCALE GENOMIC DNA]</scope>
    <source>
        <strain evidence="1 2">IC1</strain>
    </source>
</reference>
<evidence type="ECO:0000313" key="1">
    <source>
        <dbReference type="EMBL" id="QCC84728.1"/>
    </source>
</evidence>
<dbReference type="Proteomes" id="UP000297065">
    <property type="component" value="Chromosome"/>
</dbReference>
<accession>A0A4P7UJ46</accession>
<dbReference type="NCBIfam" id="TIGR03976">
    <property type="entry name" value="chp_LLNDYxLRE"/>
    <property type="match status" value="1"/>
</dbReference>
<gene>
    <name evidence="1" type="primary">hxsD</name>
    <name evidence="1" type="ORF">DDIC_02305</name>
</gene>
<dbReference type="AlphaFoldDB" id="A0A4P7UJ46"/>
<organism evidence="1 2">
    <name type="scientific">Desulfovibrio desulfuricans</name>
    <dbReference type="NCBI Taxonomy" id="876"/>
    <lineage>
        <taxon>Bacteria</taxon>
        <taxon>Pseudomonadati</taxon>
        <taxon>Thermodesulfobacteriota</taxon>
        <taxon>Desulfovibrionia</taxon>
        <taxon>Desulfovibrionales</taxon>
        <taxon>Desulfovibrionaceae</taxon>
        <taxon>Desulfovibrio</taxon>
    </lineage>
</organism>
<dbReference type="RefSeq" id="WP_136398957.1">
    <property type="nucleotide sequence ID" value="NZ_CP036295.1"/>
</dbReference>
<evidence type="ECO:0000313" key="2">
    <source>
        <dbReference type="Proteomes" id="UP000297065"/>
    </source>
</evidence>
<dbReference type="EMBL" id="CP036295">
    <property type="protein sequence ID" value="QCC84728.1"/>
    <property type="molecule type" value="Genomic_DNA"/>
</dbReference>
<dbReference type="InterPro" id="IPR023974">
    <property type="entry name" value="HxsD"/>
</dbReference>
<protein>
    <submittedName>
        <fullName evidence="1">His-Xaa-Ser system protein HxsD</fullName>
    </submittedName>
</protein>
<proteinExistence type="predicted"/>
<name>A0A4P7UJ46_DESDE</name>